<dbReference type="KEGG" id="fwa:DCMF_10195"/>
<sequence length="432" mass="49029">MKKTNTDYARRMILIITVAYLLGLSVLAERLSFGLVFIIWMGAMIPIILLYRSWSAVLEMSMLPIIWLFVSPLESQLGPSWYLLLVSTVTLSISHRMNSRRATIFSLWFSLGLGLLLTYNYQTGIVGSILLAIILLWLAFYSLKIIRGTYAYKPPKMIDLILCSFSGNTGHYAHAFIESARENGAEVIVHRFHYYKDFDPVLKGDALVLAFPVSGWKPPWPLTEFLIKKLKKGDGKPAFLLYTAAGGPENAGIIAWILLTLKGYKVIGRAWSIYPLNIPTFRLGPKKLWQFIDSLTPLKSDIEFVQQAAQEFVSGGGGGLPFVMWPTPLVLIGFLLDNKWINAILYRTYVWRKRCTTCNFCLRYCPVNRFVSINGRPKAKGTCSLCFGCVNHCPKNSMQMRFLSEYGQPYKSRWPQFIIKPEAKREPPSFSA</sequence>
<keyword evidence="2" id="KW-0408">Iron</keyword>
<evidence type="ECO:0000256" key="3">
    <source>
        <dbReference type="ARBA" id="ARBA00023014"/>
    </source>
</evidence>
<evidence type="ECO:0000256" key="1">
    <source>
        <dbReference type="ARBA" id="ARBA00022723"/>
    </source>
</evidence>
<dbReference type="PROSITE" id="PS00198">
    <property type="entry name" value="4FE4S_FER_1"/>
    <property type="match status" value="1"/>
</dbReference>
<evidence type="ECO:0000313" key="6">
    <source>
        <dbReference type="EMBL" id="ATW25096.1"/>
    </source>
</evidence>
<keyword evidence="1" id="KW-0479">Metal-binding</keyword>
<dbReference type="GO" id="GO:0046872">
    <property type="term" value="F:metal ion binding"/>
    <property type="evidence" value="ECO:0007669"/>
    <property type="project" value="UniProtKB-KW"/>
</dbReference>
<dbReference type="InterPro" id="IPR017896">
    <property type="entry name" value="4Fe4S_Fe-S-bd"/>
</dbReference>
<keyword evidence="4" id="KW-0472">Membrane</keyword>
<accession>A0A3G1KRM3</accession>
<feature type="transmembrane region" description="Helical" evidence="4">
    <location>
        <begin position="34"/>
        <end position="51"/>
    </location>
</feature>
<name>A0A3G1KRM3_FORW1</name>
<dbReference type="SUPFAM" id="SSF54862">
    <property type="entry name" value="4Fe-4S ferredoxins"/>
    <property type="match status" value="1"/>
</dbReference>
<keyword evidence="3" id="KW-0411">Iron-sulfur</keyword>
<feature type="domain" description="4Fe-4S ferredoxin-type" evidence="5">
    <location>
        <begin position="346"/>
        <end position="376"/>
    </location>
</feature>
<dbReference type="OrthoDB" id="9813995at2"/>
<dbReference type="Gene3D" id="3.40.50.360">
    <property type="match status" value="1"/>
</dbReference>
<dbReference type="GO" id="GO:0051536">
    <property type="term" value="F:iron-sulfur cluster binding"/>
    <property type="evidence" value="ECO:0007669"/>
    <property type="project" value="UniProtKB-KW"/>
</dbReference>
<keyword evidence="4" id="KW-0812">Transmembrane</keyword>
<dbReference type="Gene3D" id="3.30.70.20">
    <property type="match status" value="1"/>
</dbReference>
<proteinExistence type="predicted"/>
<organism evidence="6 7">
    <name type="scientific">Formimonas warabiya</name>
    <dbReference type="NCBI Taxonomy" id="1761012"/>
    <lineage>
        <taxon>Bacteria</taxon>
        <taxon>Bacillati</taxon>
        <taxon>Bacillota</taxon>
        <taxon>Clostridia</taxon>
        <taxon>Eubacteriales</taxon>
        <taxon>Peptococcaceae</taxon>
        <taxon>Candidatus Formimonas</taxon>
    </lineage>
</organism>
<feature type="transmembrane region" description="Helical" evidence="4">
    <location>
        <begin position="102"/>
        <end position="119"/>
    </location>
</feature>
<dbReference type="AlphaFoldDB" id="A0A3G1KRM3"/>
<evidence type="ECO:0000256" key="4">
    <source>
        <dbReference type="SAM" id="Phobius"/>
    </source>
</evidence>
<gene>
    <name evidence="6" type="ORF">DCMF_10195</name>
</gene>
<feature type="transmembrane region" description="Helical" evidence="4">
    <location>
        <begin position="12"/>
        <end position="28"/>
    </location>
</feature>
<keyword evidence="4" id="KW-1133">Transmembrane helix</keyword>
<dbReference type="SUPFAM" id="SSF52218">
    <property type="entry name" value="Flavoproteins"/>
    <property type="match status" value="1"/>
</dbReference>
<protein>
    <recommendedName>
        <fullName evidence="5">4Fe-4S ferredoxin-type domain-containing protein</fullName>
    </recommendedName>
</protein>
<evidence type="ECO:0000259" key="5">
    <source>
        <dbReference type="PROSITE" id="PS51379"/>
    </source>
</evidence>
<dbReference type="Proteomes" id="UP000323521">
    <property type="component" value="Chromosome"/>
</dbReference>
<dbReference type="PROSITE" id="PS51379">
    <property type="entry name" value="4FE4S_FER_2"/>
    <property type="match status" value="1"/>
</dbReference>
<keyword evidence="7" id="KW-1185">Reference proteome</keyword>
<dbReference type="RefSeq" id="WP_148134339.1">
    <property type="nucleotide sequence ID" value="NZ_CP017634.1"/>
</dbReference>
<dbReference type="InterPro" id="IPR017900">
    <property type="entry name" value="4Fe4S_Fe_S_CS"/>
</dbReference>
<feature type="transmembrane region" description="Helical" evidence="4">
    <location>
        <begin position="125"/>
        <end position="143"/>
    </location>
</feature>
<evidence type="ECO:0000256" key="2">
    <source>
        <dbReference type="ARBA" id="ARBA00023004"/>
    </source>
</evidence>
<dbReference type="EMBL" id="CP017634">
    <property type="protein sequence ID" value="ATW25096.1"/>
    <property type="molecule type" value="Genomic_DNA"/>
</dbReference>
<dbReference type="InterPro" id="IPR029039">
    <property type="entry name" value="Flavoprotein-like_sf"/>
</dbReference>
<evidence type="ECO:0000313" key="7">
    <source>
        <dbReference type="Proteomes" id="UP000323521"/>
    </source>
</evidence>
<reference evidence="6 7" key="1">
    <citation type="submission" date="2016-10" db="EMBL/GenBank/DDBJ databases">
        <title>Complete Genome Sequence of Peptococcaceae strain DCMF.</title>
        <authorList>
            <person name="Edwards R.J."/>
            <person name="Holland S.I."/>
            <person name="Deshpande N.P."/>
            <person name="Wong Y.K."/>
            <person name="Ertan H."/>
            <person name="Manefield M."/>
            <person name="Russell T.L."/>
            <person name="Lee M.J."/>
        </authorList>
    </citation>
    <scope>NUCLEOTIDE SEQUENCE [LARGE SCALE GENOMIC DNA]</scope>
    <source>
        <strain evidence="6 7">DCMF</strain>
    </source>
</reference>